<gene>
    <name evidence="1" type="ORF">ARTHRO_20145</name>
</gene>
<dbReference type="EMBL" id="FO818640">
    <property type="protein sequence ID" value="CDM94611.1"/>
    <property type="molecule type" value="Genomic_DNA"/>
</dbReference>
<dbReference type="Proteomes" id="UP000032946">
    <property type="component" value="Chromosome"/>
</dbReference>
<evidence type="ECO:0000313" key="1">
    <source>
        <dbReference type="EMBL" id="CDM94611.1"/>
    </source>
</evidence>
<dbReference type="AlphaFoldDB" id="A0A9P1KEM1"/>
<proteinExistence type="predicted"/>
<accession>A0A9P1KEM1</accession>
<keyword evidence="2" id="KW-1185">Reference proteome</keyword>
<protein>
    <submittedName>
        <fullName evidence="1">Uncharacterized protein</fullName>
    </submittedName>
</protein>
<name>A0A9P1KEM1_9CYAN</name>
<evidence type="ECO:0000313" key="2">
    <source>
        <dbReference type="Proteomes" id="UP000032946"/>
    </source>
</evidence>
<sequence>MWLQKRSFDGEIQRLPLWLLASLLVGRYEIRASPITTTG</sequence>
<organism evidence="1 2">
    <name type="scientific">Limnospira indica PCC 8005</name>
    <dbReference type="NCBI Taxonomy" id="376219"/>
    <lineage>
        <taxon>Bacteria</taxon>
        <taxon>Bacillati</taxon>
        <taxon>Cyanobacteriota</taxon>
        <taxon>Cyanophyceae</taxon>
        <taxon>Oscillatoriophycideae</taxon>
        <taxon>Oscillatoriales</taxon>
        <taxon>Sirenicapillariaceae</taxon>
        <taxon>Limnospira</taxon>
    </lineage>
</organism>
<reference evidence="1 2" key="1">
    <citation type="submission" date="2014-02" db="EMBL/GenBank/DDBJ databases">
        <authorList>
            <person name="Genoscope - CEA"/>
        </authorList>
    </citation>
    <scope>NUCLEOTIDE SEQUENCE [LARGE SCALE GENOMIC DNA]</scope>
    <source>
        <strain evidence="1 2">PCC 8005</strain>
    </source>
</reference>